<evidence type="ECO:0000313" key="3">
    <source>
        <dbReference type="EMBL" id="KKL98915.1"/>
    </source>
</evidence>
<feature type="compositionally biased region" description="Polar residues" evidence="1">
    <location>
        <begin position="409"/>
        <end position="419"/>
    </location>
</feature>
<dbReference type="Pfam" id="PF18911">
    <property type="entry name" value="PKD_4"/>
    <property type="match status" value="1"/>
</dbReference>
<evidence type="ECO:0000259" key="2">
    <source>
        <dbReference type="SMART" id="SM00089"/>
    </source>
</evidence>
<comment type="caution">
    <text evidence="3">The sequence shown here is derived from an EMBL/GenBank/DDBJ whole genome shotgun (WGS) entry which is preliminary data.</text>
</comment>
<dbReference type="InterPro" id="IPR022409">
    <property type="entry name" value="PKD/Chitinase_dom"/>
</dbReference>
<feature type="compositionally biased region" description="Basic and acidic residues" evidence="1">
    <location>
        <begin position="398"/>
        <end position="407"/>
    </location>
</feature>
<reference evidence="3" key="1">
    <citation type="journal article" date="2015" name="Nature">
        <title>Complex archaea that bridge the gap between prokaryotes and eukaryotes.</title>
        <authorList>
            <person name="Spang A."/>
            <person name="Saw J.H."/>
            <person name="Jorgensen S.L."/>
            <person name="Zaremba-Niedzwiedzka K."/>
            <person name="Martijn J."/>
            <person name="Lind A.E."/>
            <person name="van Eijk R."/>
            <person name="Schleper C."/>
            <person name="Guy L."/>
            <person name="Ettema T.J."/>
        </authorList>
    </citation>
    <scope>NUCLEOTIDE SEQUENCE</scope>
</reference>
<dbReference type="InterPro" id="IPR035986">
    <property type="entry name" value="PKD_dom_sf"/>
</dbReference>
<organism evidence="3">
    <name type="scientific">marine sediment metagenome</name>
    <dbReference type="NCBI Taxonomy" id="412755"/>
    <lineage>
        <taxon>unclassified sequences</taxon>
        <taxon>metagenomes</taxon>
        <taxon>ecological metagenomes</taxon>
    </lineage>
</organism>
<proteinExistence type="predicted"/>
<dbReference type="AlphaFoldDB" id="A0A0F9IZ42"/>
<dbReference type="InterPro" id="IPR013783">
    <property type="entry name" value="Ig-like_fold"/>
</dbReference>
<sequence length="419" mass="45577">MKKLLVILWVMLFFFGITGIASAALYDRGGGLIYDSDLNITWLQDANYAQTSGYDSDGKMTYDNAVSWADTLSYYDSVRDVTWDDWRLPTTVDGPYVFGYDGTTTAGYNITTSEMGYMYYVNLGNLGYYATDGTNSQPNWGLHNTSPFTNLMHLTYWSGTEYAANPYGAWFFILIFGLQDFDDNKSQTYYAWAVRPGDVSAPVANAGADQTVEQVSCSGTEVQLDGSDSTGPDNDINSYEWFEGGSSLGTGETLNYTFPLGIHTITLLVTDSAGNTDEDEVIITIEDNTPPVISGTVRKDSLWPPNHKMVDVGLDFEASDSCDSDVTLLIEVTSDEPTATAPGAGGSTYAPDAEIKNDDSVLLRAERSGKGDGRIYEITVTATDPSGNSNSSSVSVKVNRDKDKDAIDSGQNYDATQIN</sequence>
<evidence type="ECO:0000256" key="1">
    <source>
        <dbReference type="SAM" id="MobiDB-lite"/>
    </source>
</evidence>
<protein>
    <recommendedName>
        <fullName evidence="2">PKD/Chitinase domain-containing protein</fullName>
    </recommendedName>
</protein>
<feature type="domain" description="PKD/Chitinase" evidence="2">
    <location>
        <begin position="203"/>
        <end position="288"/>
    </location>
</feature>
<gene>
    <name evidence="3" type="ORF">LCGC14_1819650</name>
</gene>
<dbReference type="InterPro" id="IPR000601">
    <property type="entry name" value="PKD_dom"/>
</dbReference>
<dbReference type="SMART" id="SM00089">
    <property type="entry name" value="PKD"/>
    <property type="match status" value="1"/>
</dbReference>
<feature type="region of interest" description="Disordered" evidence="1">
    <location>
        <begin position="334"/>
        <end position="353"/>
    </location>
</feature>
<feature type="compositionally biased region" description="Low complexity" evidence="1">
    <location>
        <begin position="388"/>
        <end position="397"/>
    </location>
</feature>
<dbReference type="EMBL" id="LAZR01017801">
    <property type="protein sequence ID" value="KKL98915.1"/>
    <property type="molecule type" value="Genomic_DNA"/>
</dbReference>
<feature type="region of interest" description="Disordered" evidence="1">
    <location>
        <begin position="379"/>
        <end position="419"/>
    </location>
</feature>
<dbReference type="SUPFAM" id="SSF49299">
    <property type="entry name" value="PKD domain"/>
    <property type="match status" value="1"/>
</dbReference>
<accession>A0A0F9IZ42</accession>
<dbReference type="Gene3D" id="2.60.40.10">
    <property type="entry name" value="Immunoglobulins"/>
    <property type="match status" value="1"/>
</dbReference>
<name>A0A0F9IZ42_9ZZZZ</name>